<dbReference type="InterPro" id="IPR036380">
    <property type="entry name" value="Isochorismatase-like_sf"/>
</dbReference>
<sequence>MVEVDGKQVFSTLDELVDPAYTALVIVDMQRDFCSAGFSFAQQGIDISMYPPMVPRLARLVDGARTAGIPVIYIMMTRLPDSKIESPAQLRFTMRLHFATRGPLKPLQYTMEGSEGQQIIPELSPKPGDLVVRKFRSSGFWGTNLDMLLRSNAIKSIVVTGATTEGCVESTARDGLFNDYYVIVPEDCVASDDPAQHKASLLLMRHRFDVVQSEEILDLWAPAVAGRHGTANRSTASRAG</sequence>
<dbReference type="SUPFAM" id="SSF52499">
    <property type="entry name" value="Isochorismatase-like hydrolases"/>
    <property type="match status" value="1"/>
</dbReference>
<protein>
    <submittedName>
        <fullName evidence="3">Cysteine hydrolase</fullName>
    </submittedName>
</protein>
<name>A0A934KJQ3_9BACT</name>
<evidence type="ECO:0000259" key="2">
    <source>
        <dbReference type="Pfam" id="PF00857"/>
    </source>
</evidence>
<gene>
    <name evidence="3" type="ORF">JF888_08955</name>
</gene>
<dbReference type="Gene3D" id="3.40.50.850">
    <property type="entry name" value="Isochorismatase-like"/>
    <property type="match status" value="1"/>
</dbReference>
<evidence type="ECO:0000313" key="3">
    <source>
        <dbReference type="EMBL" id="MBJ7603300.1"/>
    </source>
</evidence>
<dbReference type="CDD" id="cd00431">
    <property type="entry name" value="cysteine_hydrolases"/>
    <property type="match status" value="1"/>
</dbReference>
<dbReference type="Pfam" id="PF00857">
    <property type="entry name" value="Isochorismatase"/>
    <property type="match status" value="1"/>
</dbReference>
<dbReference type="PANTHER" id="PTHR43540:SF6">
    <property type="entry name" value="ISOCHORISMATASE-LIKE DOMAIN-CONTAINING PROTEIN"/>
    <property type="match status" value="1"/>
</dbReference>
<accession>A0A934KJQ3</accession>
<reference evidence="3 4" key="1">
    <citation type="submission" date="2020-10" db="EMBL/GenBank/DDBJ databases">
        <title>Ca. Dormibacterota MAGs.</title>
        <authorList>
            <person name="Montgomery K."/>
        </authorList>
    </citation>
    <scope>NUCLEOTIDE SEQUENCE [LARGE SCALE GENOMIC DNA]</scope>
    <source>
        <strain evidence="3">SC8811_S16_3</strain>
    </source>
</reference>
<feature type="domain" description="Isochorismatase-like" evidence="2">
    <location>
        <begin position="22"/>
        <end position="213"/>
    </location>
</feature>
<comment type="caution">
    <text evidence="3">The sequence shown here is derived from an EMBL/GenBank/DDBJ whole genome shotgun (WGS) entry which is preliminary data.</text>
</comment>
<evidence type="ECO:0000256" key="1">
    <source>
        <dbReference type="ARBA" id="ARBA00022801"/>
    </source>
</evidence>
<dbReference type="AlphaFoldDB" id="A0A934KJQ3"/>
<keyword evidence="1 3" id="KW-0378">Hydrolase</keyword>
<dbReference type="InterPro" id="IPR000868">
    <property type="entry name" value="Isochorismatase-like_dom"/>
</dbReference>
<dbReference type="EMBL" id="JAEKNQ010000035">
    <property type="protein sequence ID" value="MBJ7603300.1"/>
    <property type="molecule type" value="Genomic_DNA"/>
</dbReference>
<dbReference type="InterPro" id="IPR050272">
    <property type="entry name" value="Isochorismatase-like_hydrls"/>
</dbReference>
<dbReference type="RefSeq" id="WP_338179090.1">
    <property type="nucleotide sequence ID" value="NZ_JAEKNQ010000035.1"/>
</dbReference>
<dbReference type="Proteomes" id="UP000620075">
    <property type="component" value="Unassembled WGS sequence"/>
</dbReference>
<dbReference type="GO" id="GO:0016787">
    <property type="term" value="F:hydrolase activity"/>
    <property type="evidence" value="ECO:0007669"/>
    <property type="project" value="UniProtKB-KW"/>
</dbReference>
<dbReference type="PANTHER" id="PTHR43540">
    <property type="entry name" value="PEROXYUREIDOACRYLATE/UREIDOACRYLATE AMIDOHYDROLASE-RELATED"/>
    <property type="match status" value="1"/>
</dbReference>
<evidence type="ECO:0000313" key="4">
    <source>
        <dbReference type="Proteomes" id="UP000620075"/>
    </source>
</evidence>
<proteinExistence type="predicted"/>
<organism evidence="3 4">
    <name type="scientific">Candidatus Dormiibacter inghamiae</name>
    <dbReference type="NCBI Taxonomy" id="3127013"/>
    <lineage>
        <taxon>Bacteria</taxon>
        <taxon>Bacillati</taxon>
        <taxon>Candidatus Dormiibacterota</taxon>
        <taxon>Candidatus Dormibacteria</taxon>
        <taxon>Candidatus Dormibacterales</taxon>
        <taxon>Candidatus Dormibacteraceae</taxon>
        <taxon>Candidatus Dormiibacter</taxon>
    </lineage>
</organism>